<feature type="transmembrane region" description="Helical" evidence="4">
    <location>
        <begin position="100"/>
        <end position="124"/>
    </location>
</feature>
<evidence type="ECO:0000256" key="3">
    <source>
        <dbReference type="ARBA" id="ARBA00023163"/>
    </source>
</evidence>
<dbReference type="InterPro" id="IPR020449">
    <property type="entry name" value="Tscrpt_reg_AraC-type_HTH"/>
</dbReference>
<evidence type="ECO:0000259" key="5">
    <source>
        <dbReference type="PROSITE" id="PS01124"/>
    </source>
</evidence>
<feature type="transmembrane region" description="Helical" evidence="4">
    <location>
        <begin position="40"/>
        <end position="61"/>
    </location>
</feature>
<dbReference type="InterPro" id="IPR018060">
    <property type="entry name" value="HTH_AraC"/>
</dbReference>
<keyword evidence="4" id="KW-0812">Transmembrane</keyword>
<keyword evidence="4" id="KW-1133">Transmembrane helix</keyword>
<keyword evidence="1" id="KW-0805">Transcription regulation</keyword>
<feature type="domain" description="HTH araC/xylS-type" evidence="5">
    <location>
        <begin position="291"/>
        <end position="390"/>
    </location>
</feature>
<keyword evidence="4" id="KW-0472">Membrane</keyword>
<dbReference type="RefSeq" id="WP_007091151.1">
    <property type="nucleotide sequence ID" value="NZ_CP004388.1"/>
</dbReference>
<dbReference type="SMART" id="SM00342">
    <property type="entry name" value="HTH_ARAC"/>
    <property type="match status" value="1"/>
</dbReference>
<dbReference type="PRINTS" id="PR00032">
    <property type="entry name" value="HTHARAC"/>
</dbReference>
<dbReference type="KEGG" id="txi:TH3_14935"/>
<dbReference type="EMBL" id="CP004388">
    <property type="protein sequence ID" value="AJD53093.1"/>
    <property type="molecule type" value="Genomic_DNA"/>
</dbReference>
<name>A0AB72UGB5_9PROT</name>
<evidence type="ECO:0000313" key="7">
    <source>
        <dbReference type="Proteomes" id="UP000007127"/>
    </source>
</evidence>
<evidence type="ECO:0000256" key="1">
    <source>
        <dbReference type="ARBA" id="ARBA00023015"/>
    </source>
</evidence>
<dbReference type="Pfam" id="PF12833">
    <property type="entry name" value="HTH_18"/>
    <property type="match status" value="1"/>
</dbReference>
<dbReference type="GeneID" id="31928660"/>
<evidence type="ECO:0000313" key="6">
    <source>
        <dbReference type="EMBL" id="AJD53093.1"/>
    </source>
</evidence>
<dbReference type="GO" id="GO:0003700">
    <property type="term" value="F:DNA-binding transcription factor activity"/>
    <property type="evidence" value="ECO:0007669"/>
    <property type="project" value="InterPro"/>
</dbReference>
<feature type="transmembrane region" description="Helical" evidence="4">
    <location>
        <begin position="6"/>
        <end position="28"/>
    </location>
</feature>
<dbReference type="PANTHER" id="PTHR43280:SF29">
    <property type="entry name" value="ARAC-FAMILY TRANSCRIPTIONAL REGULATOR"/>
    <property type="match status" value="1"/>
</dbReference>
<dbReference type="SUPFAM" id="SSF46689">
    <property type="entry name" value="Homeodomain-like"/>
    <property type="match status" value="1"/>
</dbReference>
<reference evidence="6 7" key="1">
    <citation type="journal article" date="2012" name="J. Bacteriol.">
        <title>Genome sequence of Thalassospira xiamenensis type strain M-5.</title>
        <authorList>
            <person name="Lai Q."/>
            <person name="Shao Z."/>
        </authorList>
    </citation>
    <scope>NUCLEOTIDE SEQUENCE [LARGE SCALE GENOMIC DNA]</scope>
    <source>
        <strain evidence="6 7">M-5</strain>
    </source>
</reference>
<keyword evidence="3" id="KW-0804">Transcription</keyword>
<feature type="transmembrane region" description="Helical" evidence="4">
    <location>
        <begin position="67"/>
        <end position="88"/>
    </location>
</feature>
<organism evidence="6 7">
    <name type="scientific">Thalassospira xiamenensis M-5 = DSM 17429</name>
    <dbReference type="NCBI Taxonomy" id="1123366"/>
    <lineage>
        <taxon>Bacteria</taxon>
        <taxon>Pseudomonadati</taxon>
        <taxon>Pseudomonadota</taxon>
        <taxon>Alphaproteobacteria</taxon>
        <taxon>Rhodospirillales</taxon>
        <taxon>Thalassospiraceae</taxon>
        <taxon>Thalassospira</taxon>
    </lineage>
</organism>
<proteinExistence type="predicted"/>
<dbReference type="AlphaFoldDB" id="A0AB72UGB5"/>
<feature type="transmembrane region" description="Helical" evidence="4">
    <location>
        <begin position="144"/>
        <end position="169"/>
    </location>
</feature>
<gene>
    <name evidence="6" type="ORF">TH3_14935</name>
</gene>
<dbReference type="Proteomes" id="UP000007127">
    <property type="component" value="Chromosome"/>
</dbReference>
<evidence type="ECO:0000256" key="4">
    <source>
        <dbReference type="SAM" id="Phobius"/>
    </source>
</evidence>
<keyword evidence="2" id="KW-0238">DNA-binding</keyword>
<dbReference type="GO" id="GO:0043565">
    <property type="term" value="F:sequence-specific DNA binding"/>
    <property type="evidence" value="ECO:0007669"/>
    <property type="project" value="InterPro"/>
</dbReference>
<dbReference type="PANTHER" id="PTHR43280">
    <property type="entry name" value="ARAC-FAMILY TRANSCRIPTIONAL REGULATOR"/>
    <property type="match status" value="1"/>
</dbReference>
<sequence>MFETIDLLLLLIAALGAVQAVFLIILLQGEGKRAFRANRWLMMFAVAVGMGFIDDIVDTIVPPLVNLYLTPLVTPFFFAFIPAIYLYFREISGNPSAKPAWHFAIMLPVSAVMVWVVFLLHASLSRSDTAVSDVRINLDFSQGNVFNLLLMMLIAIFCLQFAIYMFRIWHVAVRYLKDAHRQLEVDQKGLRRWILELLVGLSVIFTLFTLISLFDTIVSRSEWLVLCVKATFVLVFFRMCHVIAANPALFVQPERDEVENTGESDGKRPRPGLARNVVDPEDVSRIGAKLDRIVAARELMFDPLLTMPKLANAVGVTPNQLSYVLNQHLGKSFFDFVNEVRTYEASRLLIKEPDRTILDIAISVGFNSKSTFNLAFKKIIGKTPSAYRDENSLNTNT</sequence>
<dbReference type="PROSITE" id="PS01124">
    <property type="entry name" value="HTH_ARAC_FAMILY_2"/>
    <property type="match status" value="1"/>
</dbReference>
<dbReference type="Gene3D" id="1.10.10.60">
    <property type="entry name" value="Homeodomain-like"/>
    <property type="match status" value="2"/>
</dbReference>
<feature type="transmembrane region" description="Helical" evidence="4">
    <location>
        <begin position="190"/>
        <end position="211"/>
    </location>
</feature>
<protein>
    <submittedName>
        <fullName evidence="6">AraC family transcriptional regulator</fullName>
    </submittedName>
</protein>
<dbReference type="InterPro" id="IPR009057">
    <property type="entry name" value="Homeodomain-like_sf"/>
</dbReference>
<accession>A0AB72UGB5</accession>
<evidence type="ECO:0000256" key="2">
    <source>
        <dbReference type="ARBA" id="ARBA00023125"/>
    </source>
</evidence>